<dbReference type="InterPro" id="IPR051050">
    <property type="entry name" value="Lipid_II_flippase_MurJ/MviN"/>
</dbReference>
<evidence type="ECO:0000313" key="12">
    <source>
        <dbReference type="EMBL" id="SNX73819.1"/>
    </source>
</evidence>
<keyword evidence="13" id="KW-1185">Reference proteome</keyword>
<evidence type="ECO:0000313" key="13">
    <source>
        <dbReference type="Proteomes" id="UP000219467"/>
    </source>
</evidence>
<feature type="transmembrane region" description="Helical" evidence="10">
    <location>
        <begin position="312"/>
        <end position="331"/>
    </location>
</feature>
<keyword evidence="4 10" id="KW-0133">Cell shape</keyword>
<dbReference type="GO" id="GO:0005886">
    <property type="term" value="C:plasma membrane"/>
    <property type="evidence" value="ECO:0007669"/>
    <property type="project" value="UniProtKB-SubCell"/>
</dbReference>
<dbReference type="AlphaFoldDB" id="A0A285D226"/>
<feature type="transmembrane region" description="Helical" evidence="10">
    <location>
        <begin position="477"/>
        <end position="503"/>
    </location>
</feature>
<keyword evidence="7 10" id="KW-0472">Membrane</keyword>
<dbReference type="GO" id="GO:0008360">
    <property type="term" value="P:regulation of cell shape"/>
    <property type="evidence" value="ECO:0007669"/>
    <property type="project" value="UniProtKB-UniRule"/>
</dbReference>
<dbReference type="PANTHER" id="PTHR47019">
    <property type="entry name" value="LIPID II FLIPPASE MURJ"/>
    <property type="match status" value="1"/>
</dbReference>
<dbReference type="PRINTS" id="PR01806">
    <property type="entry name" value="VIRFACTRMVIN"/>
</dbReference>
<feature type="transmembrane region" description="Helical" evidence="10">
    <location>
        <begin position="134"/>
        <end position="155"/>
    </location>
</feature>
<dbReference type="CDD" id="cd13123">
    <property type="entry name" value="MATE_MurJ_like"/>
    <property type="match status" value="1"/>
</dbReference>
<feature type="transmembrane region" description="Helical" evidence="10">
    <location>
        <begin position="406"/>
        <end position="427"/>
    </location>
</feature>
<gene>
    <name evidence="10" type="primary">murJ</name>
    <name evidence="12" type="ORF">SAMN05878503_11718</name>
</gene>
<name>A0A285D226_9RHOB</name>
<organism evidence="12 13">
    <name type="scientific">Cereibacter ovatus</name>
    <dbReference type="NCBI Taxonomy" id="439529"/>
    <lineage>
        <taxon>Bacteria</taxon>
        <taxon>Pseudomonadati</taxon>
        <taxon>Pseudomonadota</taxon>
        <taxon>Alphaproteobacteria</taxon>
        <taxon>Rhodobacterales</taxon>
        <taxon>Paracoccaceae</taxon>
        <taxon>Cereibacter</taxon>
    </lineage>
</organism>
<evidence type="ECO:0000256" key="6">
    <source>
        <dbReference type="ARBA" id="ARBA00022989"/>
    </source>
</evidence>
<feature type="transmembrane region" description="Helical" evidence="10">
    <location>
        <begin position="448"/>
        <end position="471"/>
    </location>
</feature>
<feature type="transmembrane region" description="Helical" evidence="10">
    <location>
        <begin position="189"/>
        <end position="208"/>
    </location>
</feature>
<dbReference type="GO" id="GO:0071555">
    <property type="term" value="P:cell wall organization"/>
    <property type="evidence" value="ECO:0007669"/>
    <property type="project" value="UniProtKB-UniRule"/>
</dbReference>
<feature type="transmembrane region" description="Helical" evidence="10">
    <location>
        <begin position="162"/>
        <end position="183"/>
    </location>
</feature>
<protein>
    <recommendedName>
        <fullName evidence="10">Probable lipid II flippase MurJ</fullName>
    </recommendedName>
</protein>
<feature type="transmembrane region" description="Helical" evidence="10">
    <location>
        <begin position="92"/>
        <end position="114"/>
    </location>
</feature>
<dbReference type="EMBL" id="OAOQ01000017">
    <property type="protein sequence ID" value="SNX73819.1"/>
    <property type="molecule type" value="Genomic_DNA"/>
</dbReference>
<keyword evidence="2 10" id="KW-1003">Cell membrane</keyword>
<dbReference type="UniPathway" id="UPA00219"/>
<evidence type="ECO:0000256" key="9">
    <source>
        <dbReference type="ARBA" id="ARBA00061532"/>
    </source>
</evidence>
<evidence type="ECO:0000256" key="11">
    <source>
        <dbReference type="PIRNR" id="PIRNR002869"/>
    </source>
</evidence>
<feature type="transmembrane region" description="Helical" evidence="10">
    <location>
        <begin position="270"/>
        <end position="291"/>
    </location>
</feature>
<keyword evidence="10 11" id="KW-0961">Cell wall biogenesis/degradation</keyword>
<accession>A0A285D226</accession>
<feature type="transmembrane region" description="Helical" evidence="10">
    <location>
        <begin position="351"/>
        <end position="370"/>
    </location>
</feature>
<keyword evidence="10" id="KW-0997">Cell inner membrane</keyword>
<keyword evidence="5 10" id="KW-0573">Peptidoglycan synthesis</keyword>
<feature type="transmembrane region" description="Helical" evidence="10">
    <location>
        <begin position="229"/>
        <end position="250"/>
    </location>
</feature>
<evidence type="ECO:0000256" key="5">
    <source>
        <dbReference type="ARBA" id="ARBA00022984"/>
    </source>
</evidence>
<evidence type="ECO:0000256" key="7">
    <source>
        <dbReference type="ARBA" id="ARBA00023136"/>
    </source>
</evidence>
<evidence type="ECO:0000256" key="3">
    <source>
        <dbReference type="ARBA" id="ARBA00022692"/>
    </source>
</evidence>
<dbReference type="NCBIfam" id="TIGR01695">
    <property type="entry name" value="murJ_mviN"/>
    <property type="match status" value="1"/>
</dbReference>
<feature type="transmembrane region" description="Helical" evidence="10">
    <location>
        <begin position="382"/>
        <end position="400"/>
    </location>
</feature>
<dbReference type="PANTHER" id="PTHR47019:SF1">
    <property type="entry name" value="LIPID II FLIPPASE MURJ"/>
    <property type="match status" value="1"/>
</dbReference>
<comment type="pathway">
    <text evidence="10">Cell wall biogenesis; peptidoglycan biosynthesis.</text>
</comment>
<keyword evidence="10 11" id="KW-0813">Transport</keyword>
<feature type="transmembrane region" description="Helical" evidence="10">
    <location>
        <begin position="32"/>
        <end position="50"/>
    </location>
</feature>
<evidence type="ECO:0000256" key="8">
    <source>
        <dbReference type="ARBA" id="ARBA00060041"/>
    </source>
</evidence>
<comment type="function">
    <text evidence="8 10 11">Involved in peptidoglycan biosynthesis. Transports lipid-linked peptidoglycan precursors from the inner to the outer leaflet of the cytoplasmic membrane.</text>
</comment>
<dbReference type="HAMAP" id="MF_02078">
    <property type="entry name" value="MurJ_MviN"/>
    <property type="match status" value="1"/>
</dbReference>
<dbReference type="RefSeq" id="WP_097031414.1">
    <property type="nucleotide sequence ID" value="NZ_OAOQ01000017.1"/>
</dbReference>
<evidence type="ECO:0000256" key="2">
    <source>
        <dbReference type="ARBA" id="ARBA00022475"/>
    </source>
</evidence>
<evidence type="ECO:0000256" key="4">
    <source>
        <dbReference type="ARBA" id="ARBA00022960"/>
    </source>
</evidence>
<comment type="similarity">
    <text evidence="9 10 11">Belongs to the MurJ/MviN family.</text>
</comment>
<evidence type="ECO:0000256" key="1">
    <source>
        <dbReference type="ARBA" id="ARBA00004651"/>
    </source>
</evidence>
<keyword evidence="6 10" id="KW-1133">Transmembrane helix</keyword>
<dbReference type="Pfam" id="PF03023">
    <property type="entry name" value="MurJ"/>
    <property type="match status" value="1"/>
</dbReference>
<reference evidence="13" key="1">
    <citation type="submission" date="2017-08" db="EMBL/GenBank/DDBJ databases">
        <authorList>
            <person name="Varghese N."/>
            <person name="Submissions S."/>
        </authorList>
    </citation>
    <scope>NUCLEOTIDE SEQUENCE [LARGE SCALE GENOMIC DNA]</scope>
    <source>
        <strain evidence="13">JA234</strain>
    </source>
</reference>
<dbReference type="GO" id="GO:0015648">
    <property type="term" value="F:lipid-linked peptidoglycan transporter activity"/>
    <property type="evidence" value="ECO:0007669"/>
    <property type="project" value="UniProtKB-UniRule"/>
</dbReference>
<evidence type="ECO:0000256" key="10">
    <source>
        <dbReference type="HAMAP-Rule" id="MF_02078"/>
    </source>
</evidence>
<dbReference type="InterPro" id="IPR004268">
    <property type="entry name" value="MurJ"/>
</dbReference>
<dbReference type="PIRSF" id="PIRSF002869">
    <property type="entry name" value="MviN"/>
    <property type="match status" value="1"/>
</dbReference>
<dbReference type="Proteomes" id="UP000219467">
    <property type="component" value="Unassembled WGS sequence"/>
</dbReference>
<keyword evidence="3 10" id="KW-0812">Transmembrane</keyword>
<comment type="subcellular location">
    <subcellularLocation>
        <location evidence="10">Cell inner membrane</location>
        <topology evidence="10">Multi-pass membrane protein</topology>
    </subcellularLocation>
    <subcellularLocation>
        <location evidence="1">Cell membrane</location>
        <topology evidence="1">Multi-pass membrane protein</topology>
    </subcellularLocation>
</comment>
<sequence>MKPISLARGFLTVGGWTLVSRGAGFARDMMMAAYLGAGPVAEAFLIAFSLPNMFRRFFAEGAFNMAFVPMFAKKLEGGEDAQGFARDAFSGLAGVLVAFTLLGTLAMPWLVLAMASGFVGDARFDLAVDFGQIAFSYILFISLVALLSGVLNAFGRFTEASFVPVLMNLMFIAAMLLADRLGWDMGYTLAWTVPVTGLAQFLFTWIAASRAGFTLWPHLPRLTPDLKRLAVIAAPAVLAGGVVQVNLLVGRQVASFTEGAVAWLSYADRLYQLPLGVVGIAIGTVLLPDLSRRLRAGDDSGSRASFNRGAEFALMLTIPAAVALVVIALPLTQVLFQRGAFGDLDATNTALALAAYGVGLPAFVLHKVLQPLYYAREDTRRPFHYAVVSMVVNVGFAVGLMPVMGFMAAALATSVAGWVMVWQLWAGTRGMGDASRLDDRFRARLPRILLAAGVMGGVLWAAGQALGPFLIQHGWRYPALAALVAAGIVTYFGVGAVIGAFRLSDLRSLRRRG</sequence>
<dbReference type="GO" id="GO:0009252">
    <property type="term" value="P:peptidoglycan biosynthetic process"/>
    <property type="evidence" value="ECO:0007669"/>
    <property type="project" value="UniProtKB-UniRule"/>
</dbReference>
<dbReference type="GO" id="GO:0034204">
    <property type="term" value="P:lipid translocation"/>
    <property type="evidence" value="ECO:0007669"/>
    <property type="project" value="TreeGrafter"/>
</dbReference>
<proteinExistence type="inferred from homology"/>
<dbReference type="OrthoDB" id="9816572at2"/>